<organism evidence="1 2">
    <name type="scientific">Aspergillus brunneoviolaceus CBS 621.78</name>
    <dbReference type="NCBI Taxonomy" id="1450534"/>
    <lineage>
        <taxon>Eukaryota</taxon>
        <taxon>Fungi</taxon>
        <taxon>Dikarya</taxon>
        <taxon>Ascomycota</taxon>
        <taxon>Pezizomycotina</taxon>
        <taxon>Eurotiomycetes</taxon>
        <taxon>Eurotiomycetidae</taxon>
        <taxon>Eurotiales</taxon>
        <taxon>Aspergillaceae</taxon>
        <taxon>Aspergillus</taxon>
        <taxon>Aspergillus subgen. Circumdati</taxon>
    </lineage>
</organism>
<keyword evidence="2" id="KW-1185">Reference proteome</keyword>
<dbReference type="EMBL" id="KZ825318">
    <property type="protein sequence ID" value="RAH49487.1"/>
    <property type="molecule type" value="Genomic_DNA"/>
</dbReference>
<proteinExistence type="predicted"/>
<accession>A0ACD1GJU4</accession>
<gene>
    <name evidence="1" type="ORF">BO95DRAFT_439419</name>
</gene>
<evidence type="ECO:0000313" key="2">
    <source>
        <dbReference type="Proteomes" id="UP000249057"/>
    </source>
</evidence>
<dbReference type="Proteomes" id="UP000249057">
    <property type="component" value="Unassembled WGS sequence"/>
</dbReference>
<protein>
    <submittedName>
        <fullName evidence="1">Uncharacterized protein</fullName>
    </submittedName>
</protein>
<reference evidence="1" key="1">
    <citation type="submission" date="2018-02" db="EMBL/GenBank/DDBJ databases">
        <title>The genomes of Aspergillus section Nigri reveals drivers in fungal speciation.</title>
        <authorList>
            <consortium name="DOE Joint Genome Institute"/>
            <person name="Vesth T.C."/>
            <person name="Nybo J."/>
            <person name="Theobald S."/>
            <person name="Brandl J."/>
            <person name="Frisvad J.C."/>
            <person name="Nielsen K.F."/>
            <person name="Lyhne E.K."/>
            <person name="Kogle M.E."/>
            <person name="Kuo A."/>
            <person name="Riley R."/>
            <person name="Clum A."/>
            <person name="Nolan M."/>
            <person name="Lipzen A."/>
            <person name="Salamov A."/>
            <person name="Henrissat B."/>
            <person name="Wiebenga A."/>
            <person name="De vries R.P."/>
            <person name="Grigoriev I.V."/>
            <person name="Mortensen U.H."/>
            <person name="Andersen M.R."/>
            <person name="Baker S.E."/>
        </authorList>
    </citation>
    <scope>NUCLEOTIDE SEQUENCE</scope>
    <source>
        <strain evidence="1">CBS 621.78</strain>
    </source>
</reference>
<evidence type="ECO:0000313" key="1">
    <source>
        <dbReference type="EMBL" id="RAH49487.1"/>
    </source>
</evidence>
<name>A0ACD1GJU4_9EURO</name>
<sequence length="261" mass="28464">MHLHDPPSLPTDPASTPINININISNISPTDSTTLPQQSRPRSERRRHQRPLYFAYGSNLSPSQMATRCVHSPASSVPLAIARLPHWRWLICQPGYANVLPPPEMRVGPQTGVQDDEVPVAGAEDAVYGVLYAMDEGDERLLDGFEGVDWDAPAAVAPSPSLSVRPREQGQGDYNKWVVEAEVVQWLDSKSQDGGSGGGSGSGSSSSTVPVLVYVDELRVKLGPPKEEYIPRMNRAIRESVALGLPEKWAEEVMRPSIPLN</sequence>